<reference evidence="3 4" key="1">
    <citation type="submission" date="2024-10" db="EMBL/GenBank/DDBJ databases">
        <title>The Natural Products Discovery Center: Release of the First 8490 Sequenced Strains for Exploring Actinobacteria Biosynthetic Diversity.</title>
        <authorList>
            <person name="Kalkreuter E."/>
            <person name="Kautsar S.A."/>
            <person name="Yang D."/>
            <person name="Bader C.D."/>
            <person name="Teijaro C.N."/>
            <person name="Fluegel L."/>
            <person name="Davis C.M."/>
            <person name="Simpson J.R."/>
            <person name="Lauterbach L."/>
            <person name="Steele A.D."/>
            <person name="Gui C."/>
            <person name="Meng S."/>
            <person name="Li G."/>
            <person name="Viehrig K."/>
            <person name="Ye F."/>
            <person name="Su P."/>
            <person name="Kiefer A.F."/>
            <person name="Nichols A."/>
            <person name="Cepeda A.J."/>
            <person name="Yan W."/>
            <person name="Fan B."/>
            <person name="Jiang Y."/>
            <person name="Adhikari A."/>
            <person name="Zheng C.-J."/>
            <person name="Schuster L."/>
            <person name="Cowan T.M."/>
            <person name="Smanski M.J."/>
            <person name="Chevrette M.G."/>
            <person name="De Carvalho L.P.S."/>
            <person name="Shen B."/>
        </authorList>
    </citation>
    <scope>NUCLEOTIDE SEQUENCE [LARGE SCALE GENOMIC DNA]</scope>
    <source>
        <strain evidence="3 4">NPDC020602</strain>
    </source>
</reference>
<feature type="region of interest" description="Disordered" evidence="1">
    <location>
        <begin position="73"/>
        <end position="100"/>
    </location>
</feature>
<feature type="chain" id="PRO_5045813028" description="Lipoprotein" evidence="2">
    <location>
        <begin position="18"/>
        <end position="202"/>
    </location>
</feature>
<feature type="signal peptide" evidence="2">
    <location>
        <begin position="1"/>
        <end position="17"/>
    </location>
</feature>
<evidence type="ECO:0000256" key="2">
    <source>
        <dbReference type="SAM" id="SignalP"/>
    </source>
</evidence>
<evidence type="ECO:0000313" key="3">
    <source>
        <dbReference type="EMBL" id="MFI1714468.1"/>
    </source>
</evidence>
<name>A0ABW7U4B7_9ACTN</name>
<dbReference type="PROSITE" id="PS51257">
    <property type="entry name" value="PROKAR_LIPOPROTEIN"/>
    <property type="match status" value="1"/>
</dbReference>
<protein>
    <recommendedName>
        <fullName evidence="5">Lipoprotein</fullName>
    </recommendedName>
</protein>
<sequence>MSHRAAALVLLGTFALAACGIQESDVVEAGGAATVAVAPAPEFRMVLYFLGPDGRLVPVVRELGPPYPETTFAWGASESTEDRKAQGPGSGAAQNTGGTRGATDKVIAALLAGPAGAETAAGLTTDLPVSRKAPHAEEAGKLSPEGRRVIRLRSPFPVKDLSETAVQQLVCTTAYAEDGGGMVDVSLMGVDGTLPTTRCETT</sequence>
<evidence type="ECO:0000313" key="4">
    <source>
        <dbReference type="Proteomes" id="UP001611339"/>
    </source>
</evidence>
<gene>
    <name evidence="3" type="ORF">ACH407_12955</name>
</gene>
<dbReference type="RefSeq" id="WP_398708898.1">
    <property type="nucleotide sequence ID" value="NZ_JBIRUI010000004.1"/>
</dbReference>
<comment type="caution">
    <text evidence="3">The sequence shown here is derived from an EMBL/GenBank/DDBJ whole genome shotgun (WGS) entry which is preliminary data.</text>
</comment>
<dbReference type="EMBL" id="JBIRUI010000004">
    <property type="protein sequence ID" value="MFI1714468.1"/>
    <property type="molecule type" value="Genomic_DNA"/>
</dbReference>
<organism evidence="3 4">
    <name type="scientific">Streptomyces litmocidini</name>
    <dbReference type="NCBI Taxonomy" id="67318"/>
    <lineage>
        <taxon>Bacteria</taxon>
        <taxon>Bacillati</taxon>
        <taxon>Actinomycetota</taxon>
        <taxon>Actinomycetes</taxon>
        <taxon>Kitasatosporales</taxon>
        <taxon>Streptomycetaceae</taxon>
        <taxon>Streptomyces</taxon>
    </lineage>
</organism>
<evidence type="ECO:0000256" key="1">
    <source>
        <dbReference type="SAM" id="MobiDB-lite"/>
    </source>
</evidence>
<dbReference type="Proteomes" id="UP001611339">
    <property type="component" value="Unassembled WGS sequence"/>
</dbReference>
<evidence type="ECO:0008006" key="5">
    <source>
        <dbReference type="Google" id="ProtNLM"/>
    </source>
</evidence>
<keyword evidence="4" id="KW-1185">Reference proteome</keyword>
<accession>A0ABW7U4B7</accession>
<proteinExistence type="predicted"/>
<keyword evidence="2" id="KW-0732">Signal</keyword>